<reference evidence="2" key="1">
    <citation type="journal article" date="2020" name="Stud. Mycol.">
        <title>101 Dothideomycetes genomes: a test case for predicting lifestyles and emergence of pathogens.</title>
        <authorList>
            <person name="Haridas S."/>
            <person name="Albert R."/>
            <person name="Binder M."/>
            <person name="Bloem J."/>
            <person name="Labutti K."/>
            <person name="Salamov A."/>
            <person name="Andreopoulos B."/>
            <person name="Baker S."/>
            <person name="Barry K."/>
            <person name="Bills G."/>
            <person name="Bluhm B."/>
            <person name="Cannon C."/>
            <person name="Castanera R."/>
            <person name="Culley D."/>
            <person name="Daum C."/>
            <person name="Ezra D."/>
            <person name="Gonzalez J."/>
            <person name="Henrissat B."/>
            <person name="Kuo A."/>
            <person name="Liang C."/>
            <person name="Lipzen A."/>
            <person name="Lutzoni F."/>
            <person name="Magnuson J."/>
            <person name="Mondo S."/>
            <person name="Nolan M."/>
            <person name="Ohm R."/>
            <person name="Pangilinan J."/>
            <person name="Park H.-J."/>
            <person name="Ramirez L."/>
            <person name="Alfaro M."/>
            <person name="Sun H."/>
            <person name="Tritt A."/>
            <person name="Yoshinaga Y."/>
            <person name="Zwiers L.-H."/>
            <person name="Turgeon B."/>
            <person name="Goodwin S."/>
            <person name="Spatafora J."/>
            <person name="Crous P."/>
            <person name="Grigoriev I."/>
        </authorList>
    </citation>
    <scope>NUCLEOTIDE SEQUENCE</scope>
    <source>
        <strain evidence="2">CBS 262.69</strain>
    </source>
</reference>
<organism evidence="2 3">
    <name type="scientific">Trichodelitschia bisporula</name>
    <dbReference type="NCBI Taxonomy" id="703511"/>
    <lineage>
        <taxon>Eukaryota</taxon>
        <taxon>Fungi</taxon>
        <taxon>Dikarya</taxon>
        <taxon>Ascomycota</taxon>
        <taxon>Pezizomycotina</taxon>
        <taxon>Dothideomycetes</taxon>
        <taxon>Dothideomycetes incertae sedis</taxon>
        <taxon>Phaeotrichales</taxon>
        <taxon>Phaeotrichaceae</taxon>
        <taxon>Trichodelitschia</taxon>
    </lineage>
</organism>
<sequence length="445" mass="48506">MDDDSRLEAMAAMPAAYSLDMHPDIADTKKQQNANIPQVAVDDAYVTMSCCAEWPFCVHGNFDLPFDLVESIPPPAPAPPQYSAQGYATSQTTPRATLPTNLDDGFKSLGIRDEAEKTPMRNDRVIPVWQGQHTGGQRLHQPQTPPPLGYGSPLFVPSFLATMPSGQSASMKDDCSDFVHRGPRWITLNVAPVQQRWKSELIYKVEVDRYIVQTSLPRDALTALHVSLSAVRRSMGLVPPLKPVIANLFARYKVDEYLCAAALFQVLEAYGSVNGGVYALGIVNGGCPDPNHYDIRVQHAEAADPRRVVTVWLFNDNAERVYPGALNQWFAIAPDNVNAAAPSYAQAASLPSRGQIASLPSGVINPALLQEHQSPRPPPVAISMRSTQPMQSAPVPAPVPAERRPANMRRSISKNTSAPSMSRSSTSTWPCGRCGRQCTSQSDLR</sequence>
<feature type="region of interest" description="Disordered" evidence="1">
    <location>
        <begin position="75"/>
        <end position="106"/>
    </location>
</feature>
<feature type="compositionally biased region" description="Low complexity" evidence="1">
    <location>
        <begin position="416"/>
        <end position="428"/>
    </location>
</feature>
<proteinExistence type="predicted"/>
<feature type="region of interest" description="Disordered" evidence="1">
    <location>
        <begin position="370"/>
        <end position="445"/>
    </location>
</feature>
<evidence type="ECO:0000313" key="2">
    <source>
        <dbReference type="EMBL" id="KAF2403373.1"/>
    </source>
</evidence>
<gene>
    <name evidence="2" type="ORF">EJ06DRAFT_274742</name>
</gene>
<keyword evidence="3" id="KW-1185">Reference proteome</keyword>
<dbReference type="AlphaFoldDB" id="A0A6G1I4Z3"/>
<evidence type="ECO:0000256" key="1">
    <source>
        <dbReference type="SAM" id="MobiDB-lite"/>
    </source>
</evidence>
<accession>A0A6G1I4Z3</accession>
<name>A0A6G1I4Z3_9PEZI</name>
<feature type="compositionally biased region" description="Polar residues" evidence="1">
    <location>
        <begin position="82"/>
        <end position="100"/>
    </location>
</feature>
<protein>
    <submittedName>
        <fullName evidence="2">Uncharacterized protein</fullName>
    </submittedName>
</protein>
<evidence type="ECO:0000313" key="3">
    <source>
        <dbReference type="Proteomes" id="UP000799640"/>
    </source>
</evidence>
<dbReference type="EMBL" id="ML996689">
    <property type="protein sequence ID" value="KAF2403373.1"/>
    <property type="molecule type" value="Genomic_DNA"/>
</dbReference>
<dbReference type="Proteomes" id="UP000799640">
    <property type="component" value="Unassembled WGS sequence"/>
</dbReference>